<dbReference type="UniPathway" id="UPA00665"/>
<protein>
    <recommendedName>
        <fullName evidence="9">Lipoprotein signal peptidase</fullName>
        <ecNumber evidence="9">3.4.23.36</ecNumber>
    </recommendedName>
    <alternativeName>
        <fullName evidence="9">Prolipoprotein signal peptidase</fullName>
    </alternativeName>
    <alternativeName>
        <fullName evidence="9">Signal peptidase II</fullName>
        <shortName evidence="9">SPase II</shortName>
    </alternativeName>
</protein>
<evidence type="ECO:0000256" key="7">
    <source>
        <dbReference type="ARBA" id="ARBA00022989"/>
    </source>
</evidence>
<organism evidence="12 13">
    <name type="scientific">Allosphingosinicella ginsenosidimutans</name>
    <dbReference type="NCBI Taxonomy" id="1176539"/>
    <lineage>
        <taxon>Bacteria</taxon>
        <taxon>Pseudomonadati</taxon>
        <taxon>Pseudomonadota</taxon>
        <taxon>Alphaproteobacteria</taxon>
        <taxon>Sphingomonadales</taxon>
        <taxon>Sphingomonadaceae</taxon>
        <taxon>Allosphingosinicella</taxon>
    </lineage>
</organism>
<accession>A0A5C6TTB9</accession>
<evidence type="ECO:0000256" key="8">
    <source>
        <dbReference type="ARBA" id="ARBA00023136"/>
    </source>
</evidence>
<comment type="similarity">
    <text evidence="1 9 11">Belongs to the peptidase A8 family.</text>
</comment>
<comment type="catalytic activity">
    <reaction evidence="9 10">
        <text>Release of signal peptides from bacterial membrane prolipoproteins. Hydrolyzes -Xaa-Yaa-Zaa-|-(S,diacylglyceryl)Cys-, in which Xaa is hydrophobic (preferably Leu), and Yaa (Ala or Ser) and Zaa (Gly or Ala) have small, neutral side chains.</text>
        <dbReference type="EC" id="3.4.23.36"/>
    </reaction>
</comment>
<dbReference type="PRINTS" id="PR00781">
    <property type="entry name" value="LIPOSIGPTASE"/>
</dbReference>
<dbReference type="GO" id="GO:0004190">
    <property type="term" value="F:aspartic-type endopeptidase activity"/>
    <property type="evidence" value="ECO:0007669"/>
    <property type="project" value="UniProtKB-UniRule"/>
</dbReference>
<comment type="pathway">
    <text evidence="9">Protein modification; lipoprotein biosynthesis (signal peptide cleavage).</text>
</comment>
<reference evidence="12 13" key="1">
    <citation type="journal article" date="2015" name="J. Microbiol.">
        <title>Sphingosinicella ginsenosidimutans sp. nov., with ginsenoside converting activity.</title>
        <authorList>
            <person name="Kim J.K."/>
            <person name="Kang M.S."/>
            <person name="Park S.C."/>
            <person name="Kim K.M."/>
            <person name="Choi K."/>
            <person name="Yoon M.H."/>
            <person name="Im W.T."/>
        </authorList>
    </citation>
    <scope>NUCLEOTIDE SEQUENCE [LARGE SCALE GENOMIC DNA]</scope>
    <source>
        <strain evidence="12 13">BS-11</strain>
    </source>
</reference>
<dbReference type="RefSeq" id="WP_147042354.1">
    <property type="nucleotide sequence ID" value="NZ_BAABIR010000002.1"/>
</dbReference>
<evidence type="ECO:0000256" key="11">
    <source>
        <dbReference type="RuleBase" id="RU004181"/>
    </source>
</evidence>
<evidence type="ECO:0000256" key="6">
    <source>
        <dbReference type="ARBA" id="ARBA00022801"/>
    </source>
</evidence>
<feature type="transmembrane region" description="Helical" evidence="9">
    <location>
        <begin position="118"/>
        <end position="135"/>
    </location>
</feature>
<evidence type="ECO:0000256" key="2">
    <source>
        <dbReference type="ARBA" id="ARBA00022475"/>
    </source>
</evidence>
<keyword evidence="3 9" id="KW-0645">Protease</keyword>
<keyword evidence="2 9" id="KW-1003">Cell membrane</keyword>
<evidence type="ECO:0000256" key="3">
    <source>
        <dbReference type="ARBA" id="ARBA00022670"/>
    </source>
</evidence>
<evidence type="ECO:0000256" key="9">
    <source>
        <dbReference type="HAMAP-Rule" id="MF_00161"/>
    </source>
</evidence>
<evidence type="ECO:0000256" key="4">
    <source>
        <dbReference type="ARBA" id="ARBA00022692"/>
    </source>
</evidence>
<keyword evidence="13" id="KW-1185">Reference proteome</keyword>
<dbReference type="Proteomes" id="UP000321249">
    <property type="component" value="Unassembled WGS sequence"/>
</dbReference>
<feature type="transmembrane region" description="Helical" evidence="9">
    <location>
        <begin position="91"/>
        <end position="109"/>
    </location>
</feature>
<sequence length="188" mass="20603">MAEAEVANAEAPRATAPADWRLKRNRAVAMVIALLVFALDQATKWVVTYPLGLENQPGQNIRITSFFNLHWVENNGVSLGLLSADGPMGRWLLVAMTAAIAVFVSVWLWREKRRDDSAALALVLGGALGNILDRVRFGHVVDFADLHFGTWRPFLVFNVGDAAITIGVLLLLVRALLMRDGKGAKKES</sequence>
<gene>
    <name evidence="9 12" type="primary">lspA</name>
    <name evidence="12" type="ORF">FRZ32_04310</name>
</gene>
<evidence type="ECO:0000313" key="12">
    <source>
        <dbReference type="EMBL" id="TXC62958.1"/>
    </source>
</evidence>
<keyword evidence="4 9" id="KW-0812">Transmembrane</keyword>
<evidence type="ECO:0000256" key="1">
    <source>
        <dbReference type="ARBA" id="ARBA00006139"/>
    </source>
</evidence>
<dbReference type="PROSITE" id="PS00855">
    <property type="entry name" value="SPASE_II"/>
    <property type="match status" value="1"/>
</dbReference>
<dbReference type="AlphaFoldDB" id="A0A5C6TTB9"/>
<dbReference type="InterPro" id="IPR001872">
    <property type="entry name" value="Peptidase_A8"/>
</dbReference>
<proteinExistence type="inferred from homology"/>
<comment type="subcellular location">
    <subcellularLocation>
        <location evidence="9">Cell membrane</location>
        <topology evidence="9">Multi-pass membrane protein</topology>
    </subcellularLocation>
</comment>
<feature type="transmembrane region" description="Helical" evidence="9">
    <location>
        <begin position="27"/>
        <end position="47"/>
    </location>
</feature>
<feature type="active site" evidence="9">
    <location>
        <position position="161"/>
    </location>
</feature>
<keyword evidence="6 9" id="KW-0378">Hydrolase</keyword>
<feature type="transmembrane region" description="Helical" evidence="9">
    <location>
        <begin position="155"/>
        <end position="177"/>
    </location>
</feature>
<dbReference type="Pfam" id="PF01252">
    <property type="entry name" value="Peptidase_A8"/>
    <property type="match status" value="1"/>
</dbReference>
<evidence type="ECO:0000313" key="13">
    <source>
        <dbReference type="Proteomes" id="UP000321249"/>
    </source>
</evidence>
<name>A0A5C6TTB9_9SPHN</name>
<dbReference type="HAMAP" id="MF_00161">
    <property type="entry name" value="LspA"/>
    <property type="match status" value="1"/>
</dbReference>
<evidence type="ECO:0000256" key="10">
    <source>
        <dbReference type="RuleBase" id="RU000594"/>
    </source>
</evidence>
<dbReference type="NCBIfam" id="TIGR00077">
    <property type="entry name" value="lspA"/>
    <property type="match status" value="1"/>
</dbReference>
<dbReference type="PANTHER" id="PTHR33695">
    <property type="entry name" value="LIPOPROTEIN SIGNAL PEPTIDASE"/>
    <property type="match status" value="1"/>
</dbReference>
<keyword evidence="8 9" id="KW-0472">Membrane</keyword>
<dbReference type="GO" id="GO:0006508">
    <property type="term" value="P:proteolysis"/>
    <property type="evidence" value="ECO:0007669"/>
    <property type="project" value="UniProtKB-KW"/>
</dbReference>
<keyword evidence="7 9" id="KW-1133">Transmembrane helix</keyword>
<comment type="caution">
    <text evidence="12">The sequence shown here is derived from an EMBL/GenBank/DDBJ whole genome shotgun (WGS) entry which is preliminary data.</text>
</comment>
<dbReference type="GO" id="GO:0005886">
    <property type="term" value="C:plasma membrane"/>
    <property type="evidence" value="ECO:0007669"/>
    <property type="project" value="UniProtKB-SubCell"/>
</dbReference>
<dbReference type="PANTHER" id="PTHR33695:SF1">
    <property type="entry name" value="LIPOPROTEIN SIGNAL PEPTIDASE"/>
    <property type="match status" value="1"/>
</dbReference>
<dbReference type="EC" id="3.4.23.36" evidence="9"/>
<comment type="function">
    <text evidence="9 10">This protein specifically catalyzes the removal of signal peptides from prolipoproteins.</text>
</comment>
<feature type="active site" evidence="9">
    <location>
        <position position="142"/>
    </location>
</feature>
<evidence type="ECO:0000256" key="5">
    <source>
        <dbReference type="ARBA" id="ARBA00022750"/>
    </source>
</evidence>
<dbReference type="EMBL" id="VOQQ01000001">
    <property type="protein sequence ID" value="TXC62958.1"/>
    <property type="molecule type" value="Genomic_DNA"/>
</dbReference>
<keyword evidence="5 9" id="KW-0064">Aspartyl protease</keyword>
<dbReference type="OrthoDB" id="9810259at2"/>